<dbReference type="PANTHER" id="PTHR33121:SF81">
    <property type="entry name" value="CYCLIC DI-GMP PHOSPHODIESTERASE PDEB-RELATED"/>
    <property type="match status" value="1"/>
</dbReference>
<evidence type="ECO:0000313" key="3">
    <source>
        <dbReference type="Proteomes" id="UP000524010"/>
    </source>
</evidence>
<dbReference type="SUPFAM" id="SSF141868">
    <property type="entry name" value="EAL domain-like"/>
    <property type="match status" value="1"/>
</dbReference>
<evidence type="ECO:0000259" key="1">
    <source>
        <dbReference type="PROSITE" id="PS50883"/>
    </source>
</evidence>
<dbReference type="GO" id="GO:0071111">
    <property type="term" value="F:cyclic-guanylate-specific phosphodiesterase activity"/>
    <property type="evidence" value="ECO:0007669"/>
    <property type="project" value="InterPro"/>
</dbReference>
<proteinExistence type="predicted"/>
<dbReference type="PANTHER" id="PTHR33121">
    <property type="entry name" value="CYCLIC DI-GMP PHOSPHODIESTERASE PDEF"/>
    <property type="match status" value="1"/>
</dbReference>
<dbReference type="InterPro" id="IPR050706">
    <property type="entry name" value="Cyclic-di-GMP_PDE-like"/>
</dbReference>
<name>A0A8S7P1F7_ECOLX</name>
<protein>
    <submittedName>
        <fullName evidence="2">EAL domain-containing protein</fullName>
    </submittedName>
</protein>
<dbReference type="Gene3D" id="3.20.20.450">
    <property type="entry name" value="EAL domain"/>
    <property type="match status" value="1"/>
</dbReference>
<accession>A0A8S7P1F7</accession>
<reference evidence="2 3" key="1">
    <citation type="submission" date="2020-02" db="EMBL/GenBank/DDBJ databases">
        <authorList>
            <consortium name="PulseNet: The National Subtyping Network for Foodborne Disease Surveillance"/>
            <person name="Tarr C.L."/>
            <person name="Trees E."/>
            <person name="Katz L.S."/>
            <person name="Carleton-Romer H.A."/>
            <person name="Stroika S."/>
            <person name="Kucerova Z."/>
            <person name="Roache K.F."/>
            <person name="Sabol A.L."/>
            <person name="Besser J."/>
            <person name="Gerner-Smidt P."/>
        </authorList>
    </citation>
    <scope>NUCLEOTIDE SEQUENCE [LARGE SCALE GENOMIC DNA]</scope>
    <source>
        <strain evidence="2 3">PNUSAE005278</strain>
    </source>
</reference>
<evidence type="ECO:0000313" key="2">
    <source>
        <dbReference type="EMBL" id="EFF8956944.1"/>
    </source>
</evidence>
<dbReference type="InterPro" id="IPR035919">
    <property type="entry name" value="EAL_sf"/>
</dbReference>
<gene>
    <name evidence="2" type="ORF">BTB68_005031</name>
</gene>
<dbReference type="SMART" id="SM00052">
    <property type="entry name" value="EAL"/>
    <property type="match status" value="1"/>
</dbReference>
<dbReference type="InterPro" id="IPR001633">
    <property type="entry name" value="EAL_dom"/>
</dbReference>
<dbReference type="PROSITE" id="PS50883">
    <property type="entry name" value="EAL"/>
    <property type="match status" value="1"/>
</dbReference>
<dbReference type="Proteomes" id="UP000524010">
    <property type="component" value="Unassembled WGS sequence"/>
</dbReference>
<dbReference type="Pfam" id="PF00563">
    <property type="entry name" value="EAL"/>
    <property type="match status" value="1"/>
</dbReference>
<dbReference type="EMBL" id="AASRHK010000110">
    <property type="protein sequence ID" value="EFF8956944.1"/>
    <property type="molecule type" value="Genomic_DNA"/>
</dbReference>
<dbReference type="AlphaFoldDB" id="A0A8S7P1F7"/>
<sequence>MVNGREGTLRGVEVLARWKQPHGGYISPAAFIPLAEKSGLIVPLTQSLMNQVAKQMNAIASKLPEGFHIGINFSASHIISPTFVDECLNYRDSFTRRDLNLVLEVTEREPLNVDESLVQRLNILHENGFVIALDDFGTGYSGLSYLHDLHIDYIKIDHSFVGRVNADPESTRILDCVLDLARKLSISIVAEGVETKEQLDYLNKNNITFQQ</sequence>
<organism evidence="2 3">
    <name type="scientific">Escherichia coli</name>
    <dbReference type="NCBI Taxonomy" id="562"/>
    <lineage>
        <taxon>Bacteria</taxon>
        <taxon>Pseudomonadati</taxon>
        <taxon>Pseudomonadota</taxon>
        <taxon>Gammaproteobacteria</taxon>
        <taxon>Enterobacterales</taxon>
        <taxon>Enterobacteriaceae</taxon>
        <taxon>Escherichia</taxon>
    </lineage>
</organism>
<comment type="caution">
    <text evidence="2">The sequence shown here is derived from an EMBL/GenBank/DDBJ whole genome shotgun (WGS) entry which is preliminary data.</text>
</comment>
<dbReference type="CDD" id="cd01948">
    <property type="entry name" value="EAL"/>
    <property type="match status" value="1"/>
</dbReference>
<feature type="domain" description="EAL" evidence="1">
    <location>
        <begin position="1"/>
        <end position="211"/>
    </location>
</feature>
<feature type="non-terminal residue" evidence="2">
    <location>
        <position position="211"/>
    </location>
</feature>